<gene>
    <name evidence="2" type="ORF">NSA47_14680</name>
</gene>
<proteinExistence type="predicted"/>
<accession>A0AAE3L046</accession>
<comment type="caution">
    <text evidence="2">The sequence shown here is derived from an EMBL/GenBank/DDBJ whole genome shotgun (WGS) entry which is preliminary data.</text>
</comment>
<name>A0AAE3L046_9FIRM</name>
<sequence>MPPKDGSPLSNLVLLSQLGISMILPIIGGVLLGNYLDKKFSGNNLFLIIFVTLGALSALRNLYVIGTRLGRKDGEQKDDKKG</sequence>
<evidence type="ECO:0000313" key="3">
    <source>
        <dbReference type="Proteomes" id="UP001205748"/>
    </source>
</evidence>
<dbReference type="Proteomes" id="UP001205748">
    <property type="component" value="Unassembled WGS sequence"/>
</dbReference>
<protein>
    <submittedName>
        <fullName evidence="2">AtpZ/AtpI family protein</fullName>
    </submittedName>
</protein>
<keyword evidence="3" id="KW-1185">Reference proteome</keyword>
<keyword evidence="1" id="KW-0812">Transmembrane</keyword>
<keyword evidence="1" id="KW-0472">Membrane</keyword>
<organism evidence="2 3">
    <name type="scientific">Irregularibacter muris</name>
    <dbReference type="NCBI Taxonomy" id="1796619"/>
    <lineage>
        <taxon>Bacteria</taxon>
        <taxon>Bacillati</taxon>
        <taxon>Bacillota</taxon>
        <taxon>Clostridia</taxon>
        <taxon>Eubacteriales</taxon>
        <taxon>Eubacteriaceae</taxon>
        <taxon>Irregularibacter</taxon>
    </lineage>
</organism>
<keyword evidence="1" id="KW-1133">Transmembrane helix</keyword>
<dbReference type="AlphaFoldDB" id="A0AAE3L046"/>
<dbReference type="EMBL" id="JANKAS010000022">
    <property type="protein sequence ID" value="MCR1900210.1"/>
    <property type="molecule type" value="Genomic_DNA"/>
</dbReference>
<evidence type="ECO:0000313" key="2">
    <source>
        <dbReference type="EMBL" id="MCR1900210.1"/>
    </source>
</evidence>
<dbReference type="InterPro" id="IPR032820">
    <property type="entry name" value="ATPase_put"/>
</dbReference>
<evidence type="ECO:0000256" key="1">
    <source>
        <dbReference type="SAM" id="Phobius"/>
    </source>
</evidence>
<dbReference type="Pfam" id="PF09527">
    <property type="entry name" value="ATPase_gene1"/>
    <property type="match status" value="1"/>
</dbReference>
<feature type="transmembrane region" description="Helical" evidence="1">
    <location>
        <begin position="45"/>
        <end position="63"/>
    </location>
</feature>
<dbReference type="RefSeq" id="WP_257533342.1">
    <property type="nucleotide sequence ID" value="NZ_JANKAS010000022.1"/>
</dbReference>
<feature type="transmembrane region" description="Helical" evidence="1">
    <location>
        <begin position="12"/>
        <end position="33"/>
    </location>
</feature>
<reference evidence="2" key="1">
    <citation type="submission" date="2022-07" db="EMBL/GenBank/DDBJ databases">
        <title>Enhanced cultured diversity of the mouse gut microbiota enables custom-made synthetic communities.</title>
        <authorList>
            <person name="Afrizal A."/>
        </authorList>
    </citation>
    <scope>NUCLEOTIDE SEQUENCE</scope>
    <source>
        <strain evidence="2">DSM 28593</strain>
    </source>
</reference>